<reference evidence="2" key="1">
    <citation type="submission" date="2021-09" db="EMBL/GenBank/DDBJ databases">
        <authorList>
            <consortium name="AG Swart"/>
            <person name="Singh M."/>
            <person name="Singh A."/>
            <person name="Seah K."/>
            <person name="Emmerich C."/>
        </authorList>
    </citation>
    <scope>NUCLEOTIDE SEQUENCE</scope>
    <source>
        <strain evidence="2">ATCC30299</strain>
    </source>
</reference>
<name>A0AAU9KFD2_9CILI</name>
<comment type="caution">
    <text evidence="2">The sequence shown here is derived from an EMBL/GenBank/DDBJ whole genome shotgun (WGS) entry which is preliminary data.</text>
</comment>
<organism evidence="2 3">
    <name type="scientific">Blepharisma stoltei</name>
    <dbReference type="NCBI Taxonomy" id="1481888"/>
    <lineage>
        <taxon>Eukaryota</taxon>
        <taxon>Sar</taxon>
        <taxon>Alveolata</taxon>
        <taxon>Ciliophora</taxon>
        <taxon>Postciliodesmatophora</taxon>
        <taxon>Heterotrichea</taxon>
        <taxon>Heterotrichida</taxon>
        <taxon>Blepharismidae</taxon>
        <taxon>Blepharisma</taxon>
    </lineage>
</organism>
<accession>A0AAU9KFD2</accession>
<keyword evidence="3" id="KW-1185">Reference proteome</keyword>
<evidence type="ECO:0000313" key="3">
    <source>
        <dbReference type="Proteomes" id="UP001162131"/>
    </source>
</evidence>
<protein>
    <submittedName>
        <fullName evidence="2">Uncharacterized protein</fullName>
    </submittedName>
</protein>
<sequence>MLIELGLAGFSNSEKLREVDKDNWEILLEGKLRAQNVERTSTGSGEKLKKQRGYLGGSLKEARRPDRPPTSESILKDGELLVPSTDCGQASIFAIPMPNWGIWARMECASHADLMKQKNI</sequence>
<dbReference type="EMBL" id="CAJZBQ010000058">
    <property type="protein sequence ID" value="CAG9334396.1"/>
    <property type="molecule type" value="Genomic_DNA"/>
</dbReference>
<feature type="compositionally biased region" description="Basic and acidic residues" evidence="1">
    <location>
        <begin position="60"/>
        <end position="78"/>
    </location>
</feature>
<gene>
    <name evidence="2" type="ORF">BSTOLATCC_MIC61304</name>
</gene>
<feature type="region of interest" description="Disordered" evidence="1">
    <location>
        <begin position="38"/>
        <end position="78"/>
    </location>
</feature>
<dbReference type="Proteomes" id="UP001162131">
    <property type="component" value="Unassembled WGS sequence"/>
</dbReference>
<evidence type="ECO:0000313" key="2">
    <source>
        <dbReference type="EMBL" id="CAG9334396.1"/>
    </source>
</evidence>
<evidence type="ECO:0000256" key="1">
    <source>
        <dbReference type="SAM" id="MobiDB-lite"/>
    </source>
</evidence>
<dbReference type="AlphaFoldDB" id="A0AAU9KFD2"/>
<proteinExistence type="predicted"/>